<evidence type="ECO:0000256" key="2">
    <source>
        <dbReference type="ARBA" id="ARBA00009485"/>
    </source>
</evidence>
<evidence type="ECO:0000256" key="8">
    <source>
        <dbReference type="ARBA" id="ARBA00023212"/>
    </source>
</evidence>
<comment type="similarity">
    <text evidence="2">Belongs to the CEP162 family.</text>
</comment>
<keyword evidence="7 9" id="KW-0175">Coiled coil</keyword>
<protein>
    <recommendedName>
        <fullName evidence="3">Centrosomal protein of 162 kDa</fullName>
    </recommendedName>
</protein>
<keyword evidence="6" id="KW-0970">Cilium biogenesis/degradation</keyword>
<feature type="coiled-coil region" evidence="9">
    <location>
        <begin position="280"/>
        <end position="321"/>
    </location>
</feature>
<proteinExistence type="inferred from homology"/>
<name>A0AAW1MBT0_POPJA</name>
<evidence type="ECO:0000313" key="11">
    <source>
        <dbReference type="Proteomes" id="UP001458880"/>
    </source>
</evidence>
<dbReference type="Proteomes" id="UP001458880">
    <property type="component" value="Unassembled WGS sequence"/>
</dbReference>
<evidence type="ECO:0000256" key="1">
    <source>
        <dbReference type="ARBA" id="ARBA00004114"/>
    </source>
</evidence>
<comment type="caution">
    <text evidence="10">The sequence shown here is derived from an EMBL/GenBank/DDBJ whole genome shotgun (WGS) entry which is preliminary data.</text>
</comment>
<dbReference type="GO" id="GO:0005879">
    <property type="term" value="C:axonemal microtubule"/>
    <property type="evidence" value="ECO:0007669"/>
    <property type="project" value="TreeGrafter"/>
</dbReference>
<evidence type="ECO:0000256" key="3">
    <source>
        <dbReference type="ARBA" id="ARBA00021406"/>
    </source>
</evidence>
<evidence type="ECO:0000256" key="9">
    <source>
        <dbReference type="SAM" id="Coils"/>
    </source>
</evidence>
<keyword evidence="8" id="KW-0206">Cytoskeleton</keyword>
<keyword evidence="11" id="KW-1185">Reference proteome</keyword>
<dbReference type="PANTHER" id="PTHR34031">
    <property type="entry name" value="CENTROSOMAL PROTEIN OF 162 KDA"/>
    <property type="match status" value="1"/>
</dbReference>
<evidence type="ECO:0000256" key="7">
    <source>
        <dbReference type="ARBA" id="ARBA00023054"/>
    </source>
</evidence>
<evidence type="ECO:0000256" key="5">
    <source>
        <dbReference type="ARBA" id="ARBA00022701"/>
    </source>
</evidence>
<comment type="subcellular location">
    <subcellularLocation>
        <location evidence="1">Cytoplasm</location>
        <location evidence="1">Cytoskeleton</location>
        <location evidence="1">Microtubule organizing center</location>
        <location evidence="1">Centrosome</location>
        <location evidence="1">Centriole</location>
    </subcellularLocation>
</comment>
<accession>A0AAW1MBT0</accession>
<dbReference type="PANTHER" id="PTHR34031:SF1">
    <property type="entry name" value="CENTROSOMAL PROTEIN OF 162 KDA"/>
    <property type="match status" value="1"/>
</dbReference>
<reference evidence="10 11" key="1">
    <citation type="journal article" date="2024" name="BMC Genomics">
        <title>De novo assembly and annotation of Popillia japonica's genome with initial clues to its potential as an invasive pest.</title>
        <authorList>
            <person name="Cucini C."/>
            <person name="Boschi S."/>
            <person name="Funari R."/>
            <person name="Cardaioli E."/>
            <person name="Iannotti N."/>
            <person name="Marturano G."/>
            <person name="Paoli F."/>
            <person name="Bruttini M."/>
            <person name="Carapelli A."/>
            <person name="Frati F."/>
            <person name="Nardi F."/>
        </authorList>
    </citation>
    <scope>NUCLEOTIDE SEQUENCE [LARGE SCALE GENOMIC DNA]</scope>
    <source>
        <strain evidence="10">DMR45628</strain>
    </source>
</reference>
<feature type="coiled-coil region" evidence="9">
    <location>
        <begin position="59"/>
        <end position="96"/>
    </location>
</feature>
<feature type="coiled-coil region" evidence="9">
    <location>
        <begin position="192"/>
        <end position="219"/>
    </location>
</feature>
<sequence length="536" mass="62451">MKSPEINIELEKALEQIKDTKEVNTALQLQLDSVNGSYQLLKISYDELQITNKTIDRKLTELDGNLAKYKSDLLTLQQQRDKLRENETSLNKLLEIERLQVKSLKLQTEKDARCIMDLNRQIKEMERIIARKHPDSVSALIVAAKNDVSETNVTAKRFLEDRIKVLEIEAQKRDTQNSKVFIDVQEKFNQMKLKYESHIEDLELHVNDLKNQLKHRTDTYDVYTQTIYDDLNFPEKETISAAVQTDTAPQQKSVIQKVGCVKRIEKIIDTKEETHLLATIRGLQTDLSNKEKVITKLQREMEDLRKTNRRLQKEREGSLRNLSDRREFRSYPDKLANQLKQDTSSVGINDKSLDEELRTIKSERDKMKVQLCRMEDDYQKLKAKRIQDLNILQEAHEKEISTYLTNITPLREQLEIQQISLSSLQKQLSTAKEELAIVTVERDHLNSKLQFSSGIIQFENTSNDSSENDIQALQKKICYLEKRYEEREHRLRAIVHGLAQKNLSNLTCEQCAARQQQLIGYKAELDQLIATLKSLQ</sequence>
<feature type="coiled-coil region" evidence="9">
    <location>
        <begin position="414"/>
        <end position="476"/>
    </location>
</feature>
<evidence type="ECO:0000313" key="10">
    <source>
        <dbReference type="EMBL" id="KAK9744238.1"/>
    </source>
</evidence>
<dbReference type="EMBL" id="JASPKY010000060">
    <property type="protein sequence ID" value="KAK9744238.1"/>
    <property type="molecule type" value="Genomic_DNA"/>
</dbReference>
<gene>
    <name evidence="10" type="ORF">QE152_g7869</name>
</gene>
<dbReference type="InterPro" id="IPR038774">
    <property type="entry name" value="CEP162-like"/>
</dbReference>
<dbReference type="GO" id="GO:0060271">
    <property type="term" value="P:cilium assembly"/>
    <property type="evidence" value="ECO:0007669"/>
    <property type="project" value="TreeGrafter"/>
</dbReference>
<dbReference type="AlphaFoldDB" id="A0AAW1MBT0"/>
<evidence type="ECO:0000256" key="6">
    <source>
        <dbReference type="ARBA" id="ARBA00022794"/>
    </source>
</evidence>
<keyword evidence="4" id="KW-0963">Cytoplasm</keyword>
<keyword evidence="5" id="KW-0493">Microtubule</keyword>
<organism evidence="10 11">
    <name type="scientific">Popillia japonica</name>
    <name type="common">Japanese beetle</name>
    <dbReference type="NCBI Taxonomy" id="7064"/>
    <lineage>
        <taxon>Eukaryota</taxon>
        <taxon>Metazoa</taxon>
        <taxon>Ecdysozoa</taxon>
        <taxon>Arthropoda</taxon>
        <taxon>Hexapoda</taxon>
        <taxon>Insecta</taxon>
        <taxon>Pterygota</taxon>
        <taxon>Neoptera</taxon>
        <taxon>Endopterygota</taxon>
        <taxon>Coleoptera</taxon>
        <taxon>Polyphaga</taxon>
        <taxon>Scarabaeiformia</taxon>
        <taxon>Scarabaeidae</taxon>
        <taxon>Rutelinae</taxon>
        <taxon>Popillia</taxon>
    </lineage>
</organism>
<dbReference type="GO" id="GO:0005814">
    <property type="term" value="C:centriole"/>
    <property type="evidence" value="ECO:0007669"/>
    <property type="project" value="UniProtKB-SubCell"/>
</dbReference>
<evidence type="ECO:0000256" key="4">
    <source>
        <dbReference type="ARBA" id="ARBA00022490"/>
    </source>
</evidence>